<feature type="transmembrane region" description="Helical" evidence="1">
    <location>
        <begin position="6"/>
        <end position="25"/>
    </location>
</feature>
<evidence type="ECO:0000256" key="1">
    <source>
        <dbReference type="SAM" id="Phobius"/>
    </source>
</evidence>
<protein>
    <submittedName>
        <fullName evidence="2">Uncharacterized protein</fullName>
    </submittedName>
</protein>
<dbReference type="AlphaFoldDB" id="A0A8X8WS44"/>
<keyword evidence="1" id="KW-1133">Transmembrane helix</keyword>
<dbReference type="PANTHER" id="PTHR48007:SF4">
    <property type="entry name" value="LEUCINE-RICH REPEAT RECEPTOR-LIKE PROTEIN KINASE PXC1"/>
    <property type="match status" value="1"/>
</dbReference>
<sequence>MLIFCIAIGCIVCLCLISLLICYLCRIIRRSSKGKEKGLVMLGKKAWNFDQEKLLGASAEVLGNGTFGPTYKVDLDLAKGLDDKLVLYDFLPMGSLSAVLHGGVSRTALVWKTRGCSSLPTTVSDGGEALKIDDYGLDLSGWVQSELEQDKRSKHLAT</sequence>
<reference evidence="2" key="2">
    <citation type="submission" date="2020-08" db="EMBL/GenBank/DDBJ databases">
        <title>Plant Genome Project.</title>
        <authorList>
            <person name="Zhang R.-G."/>
        </authorList>
    </citation>
    <scope>NUCLEOTIDE SEQUENCE</scope>
    <source>
        <strain evidence="2">Huo1</strain>
        <tissue evidence="2">Leaf</tissue>
    </source>
</reference>
<keyword evidence="1" id="KW-0472">Membrane</keyword>
<dbReference type="InterPro" id="IPR046959">
    <property type="entry name" value="PRK1-6/SRF4-like"/>
</dbReference>
<evidence type="ECO:0000313" key="2">
    <source>
        <dbReference type="EMBL" id="KAG6400830.1"/>
    </source>
</evidence>
<dbReference type="Proteomes" id="UP000298416">
    <property type="component" value="Unassembled WGS sequence"/>
</dbReference>
<accession>A0A8X8WS44</accession>
<keyword evidence="1" id="KW-0812">Transmembrane</keyword>
<reference evidence="2" key="1">
    <citation type="submission" date="2018-01" db="EMBL/GenBank/DDBJ databases">
        <authorList>
            <person name="Mao J.F."/>
        </authorList>
    </citation>
    <scope>NUCLEOTIDE SEQUENCE</scope>
    <source>
        <strain evidence="2">Huo1</strain>
        <tissue evidence="2">Leaf</tissue>
    </source>
</reference>
<dbReference type="EMBL" id="PNBA02000014">
    <property type="protein sequence ID" value="KAG6400830.1"/>
    <property type="molecule type" value="Genomic_DNA"/>
</dbReference>
<comment type="caution">
    <text evidence="2">The sequence shown here is derived from an EMBL/GenBank/DDBJ whole genome shotgun (WGS) entry which is preliminary data.</text>
</comment>
<name>A0A8X8WS44_SALSN</name>
<dbReference type="PANTHER" id="PTHR48007">
    <property type="entry name" value="LEUCINE-RICH REPEAT RECEPTOR-LIKE PROTEIN KINASE PXC1"/>
    <property type="match status" value="1"/>
</dbReference>
<evidence type="ECO:0000313" key="3">
    <source>
        <dbReference type="Proteomes" id="UP000298416"/>
    </source>
</evidence>
<keyword evidence="3" id="KW-1185">Reference proteome</keyword>
<gene>
    <name evidence="2" type="ORF">SASPL_137674</name>
</gene>
<proteinExistence type="predicted"/>
<organism evidence="2">
    <name type="scientific">Salvia splendens</name>
    <name type="common">Scarlet sage</name>
    <dbReference type="NCBI Taxonomy" id="180675"/>
    <lineage>
        <taxon>Eukaryota</taxon>
        <taxon>Viridiplantae</taxon>
        <taxon>Streptophyta</taxon>
        <taxon>Embryophyta</taxon>
        <taxon>Tracheophyta</taxon>
        <taxon>Spermatophyta</taxon>
        <taxon>Magnoliopsida</taxon>
        <taxon>eudicotyledons</taxon>
        <taxon>Gunneridae</taxon>
        <taxon>Pentapetalae</taxon>
        <taxon>asterids</taxon>
        <taxon>lamiids</taxon>
        <taxon>Lamiales</taxon>
        <taxon>Lamiaceae</taxon>
        <taxon>Nepetoideae</taxon>
        <taxon>Mentheae</taxon>
        <taxon>Salviinae</taxon>
        <taxon>Salvia</taxon>
        <taxon>Salvia subgen. Calosphace</taxon>
        <taxon>core Calosphace</taxon>
    </lineage>
</organism>